<feature type="region of interest" description="Disordered" evidence="2">
    <location>
        <begin position="224"/>
        <end position="243"/>
    </location>
</feature>
<protein>
    <recommendedName>
        <fullName evidence="3">RRM domain-containing protein</fullName>
    </recommendedName>
</protein>
<evidence type="ECO:0000259" key="3">
    <source>
        <dbReference type="PROSITE" id="PS50102"/>
    </source>
</evidence>
<evidence type="ECO:0000256" key="2">
    <source>
        <dbReference type="SAM" id="MobiDB-lite"/>
    </source>
</evidence>
<evidence type="ECO:0000313" key="6">
    <source>
        <dbReference type="Proteomes" id="UP000077755"/>
    </source>
</evidence>
<dbReference type="AlphaFoldDB" id="A0A166FSB4"/>
<dbReference type="Proteomes" id="UP000077755">
    <property type="component" value="Chromosome 1"/>
</dbReference>
<evidence type="ECO:0000313" key="4">
    <source>
        <dbReference type="EMBL" id="KZN08117.1"/>
    </source>
</evidence>
<feature type="region of interest" description="Disordered" evidence="2">
    <location>
        <begin position="795"/>
        <end position="815"/>
    </location>
</feature>
<keyword evidence="6" id="KW-1185">Reference proteome</keyword>
<organism evidence="4">
    <name type="scientific">Daucus carota subsp. sativus</name>
    <name type="common">Carrot</name>
    <dbReference type="NCBI Taxonomy" id="79200"/>
    <lineage>
        <taxon>Eukaryota</taxon>
        <taxon>Viridiplantae</taxon>
        <taxon>Streptophyta</taxon>
        <taxon>Embryophyta</taxon>
        <taxon>Tracheophyta</taxon>
        <taxon>Spermatophyta</taxon>
        <taxon>Magnoliopsida</taxon>
        <taxon>eudicotyledons</taxon>
        <taxon>Gunneridae</taxon>
        <taxon>Pentapetalae</taxon>
        <taxon>asterids</taxon>
        <taxon>campanulids</taxon>
        <taxon>Apiales</taxon>
        <taxon>Apiaceae</taxon>
        <taxon>Apioideae</taxon>
        <taxon>Scandiceae</taxon>
        <taxon>Daucinae</taxon>
        <taxon>Daucus</taxon>
        <taxon>Daucus sect. Daucus</taxon>
    </lineage>
</organism>
<reference evidence="5" key="2">
    <citation type="submission" date="2022-03" db="EMBL/GenBank/DDBJ databases">
        <title>Draft title - Genomic analysis of global carrot germplasm unveils the trajectory of domestication and the origin of high carotenoid orange carrot.</title>
        <authorList>
            <person name="Iorizzo M."/>
            <person name="Ellison S."/>
            <person name="Senalik D."/>
            <person name="Macko-Podgorni A."/>
            <person name="Grzebelus D."/>
            <person name="Bostan H."/>
            <person name="Rolling W."/>
            <person name="Curaba J."/>
            <person name="Simon P."/>
        </authorList>
    </citation>
    <scope>NUCLEOTIDE SEQUENCE</scope>
    <source>
        <tissue evidence="5">Leaf</tissue>
    </source>
</reference>
<dbReference type="SMART" id="SM00360">
    <property type="entry name" value="RRM"/>
    <property type="match status" value="1"/>
</dbReference>
<dbReference type="InterPro" id="IPR035979">
    <property type="entry name" value="RBD_domain_sf"/>
</dbReference>
<evidence type="ECO:0000256" key="1">
    <source>
        <dbReference type="PROSITE-ProRule" id="PRU00176"/>
    </source>
</evidence>
<dbReference type="EMBL" id="LNRQ01000001">
    <property type="protein sequence ID" value="KZN08117.1"/>
    <property type="molecule type" value="Genomic_DNA"/>
</dbReference>
<feature type="compositionally biased region" description="Polar residues" evidence="2">
    <location>
        <begin position="669"/>
        <end position="681"/>
    </location>
</feature>
<dbReference type="InterPro" id="IPR000504">
    <property type="entry name" value="RRM_dom"/>
</dbReference>
<dbReference type="InterPro" id="IPR012677">
    <property type="entry name" value="Nucleotide-bd_a/b_plait_sf"/>
</dbReference>
<sequence>MRERESERHRSNFKIRTVNFADEVTADNISNFDFLLESEMLGAIQLGHHKMLDLAKSRICFLAKQFPSKCLLEAVNGDEEAQIFIKTELLNSGLWWRANDLKSKELEQGPKRAKAEELHKHTLDFIRAHSHLVHPFTLTRDLNSDNDAVRMALNQIHYGSLRLSRQSKATRNQYDDNEGANHKEDIINFIFDNKEVVAEATMQGVIYNSDSAITEALNQIHSHSLRREKASSHPGPGTNSYKETLLTTPTKSISSIRGRLVKTQTPRNNKRVDLYFSGFSEDSSPEEIWKTIKQRGRVRDIVLPPQKDRLNQKYGFIKLFSPLDANAFLSPDNPVFIKDKRIIFDWAKSDRKHKKKAKPQQSSITRISKKKDIVGASVEREPQEYHNIRHIDSQDEGSAEWIDRINRSVRVEIEGDYAPDALVELLVSIHHLQVEVLKLGPSVFLVVCRNRREKSKLDLANTGLTIISQRAVEISDLILPRETGLRLQGLPVCAFSDAILKKVVANWGTLTSSGLNCIQNQHVINPIIRISTTASNIISERIMVHALGQSFEVIVTEERLPLISDCSHGRFRRDDSMELFHSVDQSLEEGEIPDMADIEVVNSTRSQMEDSTNSVEILSNDGQACSVSFQSNYSSQESDSEARLEDPTIEELEYRNLRTQDWNLGALDSNANKDGQGQVYTADSPRPDSPIRHTDLANWKYRESKSSEEDSVVERAKLSPSTILNDSSRSSIEVEEDSPMIGLMQKLKLKRNCGRSRKGRKLQFFDFKLKSRKNRYKSSNWIPGMYVRPWGTLKRSARSRKSNSRPPSSRVQNHTETHTAQAIWNLGERIGLIPLLAKDRTLALIAERIAQ</sequence>
<dbReference type="PROSITE" id="PS50102">
    <property type="entry name" value="RRM"/>
    <property type="match status" value="1"/>
</dbReference>
<dbReference type="SUPFAM" id="SSF54928">
    <property type="entry name" value="RNA-binding domain, RBD"/>
    <property type="match status" value="1"/>
</dbReference>
<accession>A0A166FSB4</accession>
<dbReference type="Gene3D" id="3.30.70.330">
    <property type="match status" value="1"/>
</dbReference>
<dbReference type="GO" id="GO:0003723">
    <property type="term" value="F:RNA binding"/>
    <property type="evidence" value="ECO:0007669"/>
    <property type="project" value="UniProtKB-UniRule"/>
</dbReference>
<name>A0A166FSB4_DAUCS</name>
<gene>
    <name evidence="4" type="ORF">DCAR_000786</name>
    <name evidence="5" type="ORF">DCAR_0100593</name>
</gene>
<dbReference type="EMBL" id="CP093343">
    <property type="protein sequence ID" value="WOG81446.1"/>
    <property type="molecule type" value="Genomic_DNA"/>
</dbReference>
<evidence type="ECO:0000313" key="5">
    <source>
        <dbReference type="EMBL" id="WOG81446.1"/>
    </source>
</evidence>
<feature type="region of interest" description="Disordered" evidence="2">
    <location>
        <begin position="668"/>
        <end position="692"/>
    </location>
</feature>
<dbReference type="CDD" id="cd00590">
    <property type="entry name" value="RRM_SF"/>
    <property type="match status" value="1"/>
</dbReference>
<keyword evidence="1" id="KW-0694">RNA-binding</keyword>
<proteinExistence type="predicted"/>
<reference evidence="4" key="1">
    <citation type="journal article" date="2016" name="Nat. Genet.">
        <title>A high-quality carrot genome assembly provides new insights into carotenoid accumulation and asterid genome evolution.</title>
        <authorList>
            <person name="Iorizzo M."/>
            <person name="Ellison S."/>
            <person name="Senalik D."/>
            <person name="Zeng P."/>
            <person name="Satapoomin P."/>
            <person name="Huang J."/>
            <person name="Bowman M."/>
            <person name="Iovene M."/>
            <person name="Sanseverino W."/>
            <person name="Cavagnaro P."/>
            <person name="Yildiz M."/>
            <person name="Macko-Podgorni A."/>
            <person name="Moranska E."/>
            <person name="Grzebelus E."/>
            <person name="Grzebelus D."/>
            <person name="Ashrafi H."/>
            <person name="Zheng Z."/>
            <person name="Cheng S."/>
            <person name="Spooner D."/>
            <person name="Van Deynze A."/>
            <person name="Simon P."/>
        </authorList>
    </citation>
    <scope>NUCLEOTIDE SEQUENCE [LARGE SCALE GENOMIC DNA]</scope>
    <source>
        <tissue evidence="4">Leaf</tissue>
    </source>
</reference>
<dbReference type="Gramene" id="KZN08117">
    <property type="protein sequence ID" value="KZN08117"/>
    <property type="gene ID" value="DCAR_000786"/>
</dbReference>
<feature type="domain" description="RRM" evidence="3">
    <location>
        <begin position="272"/>
        <end position="349"/>
    </location>
</feature>